<evidence type="ECO:0000313" key="3">
    <source>
        <dbReference type="EMBL" id="GIU43894.1"/>
    </source>
</evidence>
<organism evidence="3 4">
    <name type="scientific">Shewanella algidipiscicola</name>
    <dbReference type="NCBI Taxonomy" id="614070"/>
    <lineage>
        <taxon>Bacteria</taxon>
        <taxon>Pseudomonadati</taxon>
        <taxon>Pseudomonadota</taxon>
        <taxon>Gammaproteobacteria</taxon>
        <taxon>Alteromonadales</taxon>
        <taxon>Shewanellaceae</taxon>
        <taxon>Shewanella</taxon>
    </lineage>
</organism>
<dbReference type="EMBL" id="BPFB01000007">
    <property type="protein sequence ID" value="GIU43894.1"/>
    <property type="molecule type" value="Genomic_DNA"/>
</dbReference>
<gene>
    <name evidence="3" type="ORF">TUM4630_08300</name>
</gene>
<evidence type="ECO:0000259" key="2">
    <source>
        <dbReference type="Pfam" id="PF09335"/>
    </source>
</evidence>
<dbReference type="Pfam" id="PF09335">
    <property type="entry name" value="VTT_dom"/>
    <property type="match status" value="1"/>
</dbReference>
<evidence type="ECO:0000313" key="4">
    <source>
        <dbReference type="Proteomes" id="UP000761574"/>
    </source>
</evidence>
<dbReference type="PANTHER" id="PTHR42709:SF4">
    <property type="entry name" value="INNER MEMBRANE PROTEIN YQAA"/>
    <property type="match status" value="1"/>
</dbReference>
<evidence type="ECO:0000256" key="1">
    <source>
        <dbReference type="SAM" id="Phobius"/>
    </source>
</evidence>
<dbReference type="InterPro" id="IPR051311">
    <property type="entry name" value="DedA_domain"/>
</dbReference>
<feature type="transmembrane region" description="Helical" evidence="1">
    <location>
        <begin position="86"/>
        <end position="107"/>
    </location>
</feature>
<protein>
    <submittedName>
        <fullName evidence="3">Membrane protein</fullName>
    </submittedName>
</protein>
<dbReference type="RefSeq" id="WP_110456467.1">
    <property type="nucleotide sequence ID" value="NZ_BPFB01000007.1"/>
</dbReference>
<feature type="domain" description="VTT" evidence="2">
    <location>
        <begin position="23"/>
        <end position="134"/>
    </location>
</feature>
<keyword evidence="1" id="KW-1133">Transmembrane helix</keyword>
<sequence>MTELWLMFSAAFIAATLLPGGSEVLLVALIDNTPEKWLPLVIVATLGNGLGSITSYYLGTLGRFATTPEAMAQGRYRHSIGLLKRYGYWSLLLAWMPLIGDLLCLLAGWLKLPVVKSSIMIFIGKGIRYLLVAALTLHWL</sequence>
<comment type="caution">
    <text evidence="3">The sequence shown here is derived from an EMBL/GenBank/DDBJ whole genome shotgun (WGS) entry which is preliminary data.</text>
</comment>
<dbReference type="InterPro" id="IPR032816">
    <property type="entry name" value="VTT_dom"/>
</dbReference>
<reference evidence="3 4" key="1">
    <citation type="submission" date="2021-05" db="EMBL/GenBank/DDBJ databases">
        <title>Molecular characterization for Shewanella algae harboring chromosomal blaOXA-55-like strains isolated from clinical and environment sample.</title>
        <authorList>
            <person name="Ohama Y."/>
            <person name="Aoki K."/>
            <person name="Harada S."/>
            <person name="Moriya K."/>
            <person name="Ishii Y."/>
            <person name="Tateda K."/>
        </authorList>
    </citation>
    <scope>NUCLEOTIDE SEQUENCE [LARGE SCALE GENOMIC DNA]</scope>
    <source>
        <strain evidence="3 4">LMG 23746</strain>
    </source>
</reference>
<accession>A0ABQ4P8N8</accession>
<keyword evidence="1" id="KW-0472">Membrane</keyword>
<proteinExistence type="predicted"/>
<keyword evidence="1" id="KW-0812">Transmembrane</keyword>
<dbReference type="Proteomes" id="UP000761574">
    <property type="component" value="Unassembled WGS sequence"/>
</dbReference>
<feature type="transmembrane region" description="Helical" evidence="1">
    <location>
        <begin position="119"/>
        <end position="139"/>
    </location>
</feature>
<dbReference type="PANTHER" id="PTHR42709">
    <property type="entry name" value="ALKALINE PHOSPHATASE LIKE PROTEIN"/>
    <property type="match status" value="1"/>
</dbReference>
<name>A0ABQ4P8N8_9GAMM</name>
<feature type="transmembrane region" description="Helical" evidence="1">
    <location>
        <begin position="6"/>
        <end position="30"/>
    </location>
</feature>
<feature type="transmembrane region" description="Helical" evidence="1">
    <location>
        <begin position="37"/>
        <end position="58"/>
    </location>
</feature>
<keyword evidence="4" id="KW-1185">Reference proteome</keyword>